<gene>
    <name evidence="1" type="ORF">AAC431_00595</name>
</gene>
<evidence type="ECO:0008006" key="3">
    <source>
        <dbReference type="Google" id="ProtNLM"/>
    </source>
</evidence>
<sequence length="138" mass="15960">METTITKLIKNKNISISQIARNSNVPKSTLISATKRPVETWTVKTLIAFAEGLEMKGAQLFEMLVKTPYKLKINDEAQTIQGVYIPDKRMFKLIRFTVLSNHMEGWEPTKLDIENLVEHAYNPNPKYLKEYQELFGKK</sequence>
<name>A0ABU9FFS5_LACJE</name>
<dbReference type="Proteomes" id="UP001385848">
    <property type="component" value="Unassembled WGS sequence"/>
</dbReference>
<dbReference type="Gene3D" id="1.10.260.40">
    <property type="entry name" value="lambda repressor-like DNA-binding domains"/>
    <property type="match status" value="1"/>
</dbReference>
<reference evidence="1 2" key="1">
    <citation type="submission" date="2024-04" db="EMBL/GenBank/DDBJ databases">
        <title>Three lactobacilli isolated from voided urine samples from females with type 2 diabetes.</title>
        <authorList>
            <person name="Kula A."/>
            <person name="Stegman N."/>
            <person name="Putonti C."/>
        </authorList>
    </citation>
    <scope>NUCLEOTIDE SEQUENCE [LARGE SCALE GENOMIC DNA]</scope>
    <source>
        <strain evidence="1 2">1855</strain>
    </source>
</reference>
<evidence type="ECO:0000313" key="2">
    <source>
        <dbReference type="Proteomes" id="UP001385848"/>
    </source>
</evidence>
<dbReference type="InterPro" id="IPR010982">
    <property type="entry name" value="Lambda_DNA-bd_dom_sf"/>
</dbReference>
<protein>
    <recommendedName>
        <fullName evidence="3">Helix-turn-helix transcriptional regulator</fullName>
    </recommendedName>
</protein>
<accession>A0ABU9FFS5</accession>
<evidence type="ECO:0000313" key="1">
    <source>
        <dbReference type="EMBL" id="MEL0564424.1"/>
    </source>
</evidence>
<keyword evidence="2" id="KW-1185">Reference proteome</keyword>
<organism evidence="1 2">
    <name type="scientific">Lactobacillus jensenii</name>
    <dbReference type="NCBI Taxonomy" id="109790"/>
    <lineage>
        <taxon>Bacteria</taxon>
        <taxon>Bacillati</taxon>
        <taxon>Bacillota</taxon>
        <taxon>Bacilli</taxon>
        <taxon>Lactobacillales</taxon>
        <taxon>Lactobacillaceae</taxon>
        <taxon>Lactobacillus</taxon>
    </lineage>
</organism>
<comment type="caution">
    <text evidence="1">The sequence shown here is derived from an EMBL/GenBank/DDBJ whole genome shotgun (WGS) entry which is preliminary data.</text>
</comment>
<dbReference type="RefSeq" id="WP_265678380.1">
    <property type="nucleotide sequence ID" value="NZ_JAVTXQ010000011.1"/>
</dbReference>
<proteinExistence type="predicted"/>
<dbReference type="EMBL" id="JBBVUL010000001">
    <property type="protein sequence ID" value="MEL0564424.1"/>
    <property type="molecule type" value="Genomic_DNA"/>
</dbReference>